<evidence type="ECO:0000256" key="6">
    <source>
        <dbReference type="ARBA" id="ARBA00022807"/>
    </source>
</evidence>
<dbReference type="CDD" id="cd02257">
    <property type="entry name" value="Peptidase_C19"/>
    <property type="match status" value="1"/>
</dbReference>
<dbReference type="GO" id="GO:0005829">
    <property type="term" value="C:cytosol"/>
    <property type="evidence" value="ECO:0007669"/>
    <property type="project" value="TreeGrafter"/>
</dbReference>
<dbReference type="EMBL" id="JAVHNS010000001">
    <property type="protein sequence ID" value="KAK6363332.1"/>
    <property type="molecule type" value="Genomic_DNA"/>
</dbReference>
<sequence>MSLKVLLSQPILFVPESTTQTTHAPGASVSVPVPPRFSPDSEQKCVSALSSLLSTFQESRASATALSSPLSSAKSLSPPRTPVRAPSSEASAIALSSPLSSLRSITPPVSPVPVRRSPAIALSGPQGKANASTVRAPSSQSSASASSTSTFLSSSSAGRSGSYETSPSVPKKRDYEATALSQSHDGERAAKRRKVSLDAREGIPDPAIQARGFKNSSGVHCYRNASLQALGHIPAFREKIRKHKCSRAGCIACVLRVAFREHFARHGARLPSHEPRGLQAISRSLGPKFAEGRQQEDAQEYIGLLLDRLAERCDPGSSIKRAIPKIFGASKISEVECVACEKVTTSKSTDDLLVMLNLPQGQKRQRISLEDCLEEYTKEEVIRDYRCEACRCCGIKKRVRFTTPPKVALMALSRFDFMGRRDNREVSFPEKLNWNSYTKGWTGSSELTAVISHVSTKASSGHYTAFLNAGGGQWLQYDDGRVSTCRSPTKSQLSRAYLLLYSQL</sequence>
<protein>
    <recommendedName>
        <fullName evidence="2">ubiquitinyl hydrolase 1</fullName>
        <ecNumber evidence="2">3.4.19.12</ecNumber>
    </recommendedName>
</protein>
<evidence type="ECO:0000313" key="10">
    <source>
        <dbReference type="Proteomes" id="UP001373714"/>
    </source>
</evidence>
<dbReference type="Pfam" id="PF00443">
    <property type="entry name" value="UCH"/>
    <property type="match status" value="1"/>
</dbReference>
<comment type="caution">
    <text evidence="9">The sequence shown here is derived from an EMBL/GenBank/DDBJ whole genome shotgun (WGS) entry which is preliminary data.</text>
</comment>
<keyword evidence="5" id="KW-0378">Hydrolase</keyword>
<accession>A0AAV9VNN5</accession>
<evidence type="ECO:0000256" key="2">
    <source>
        <dbReference type="ARBA" id="ARBA00012759"/>
    </source>
</evidence>
<dbReference type="InterPro" id="IPR001394">
    <property type="entry name" value="Peptidase_C19_UCH"/>
</dbReference>
<dbReference type="PANTHER" id="PTHR24006:SF687">
    <property type="entry name" value="UBIQUITIN CARBOXYL-TERMINAL HYDROLASE 10"/>
    <property type="match status" value="1"/>
</dbReference>
<comment type="catalytic activity">
    <reaction evidence="1">
        <text>Thiol-dependent hydrolysis of ester, thioester, amide, peptide and isopeptide bonds formed by the C-terminal Gly of ubiquitin (a 76-residue protein attached to proteins as an intracellular targeting signal).</text>
        <dbReference type="EC" id="3.4.19.12"/>
    </reaction>
</comment>
<dbReference type="PROSITE" id="PS50235">
    <property type="entry name" value="USP_3"/>
    <property type="match status" value="1"/>
</dbReference>
<evidence type="ECO:0000256" key="1">
    <source>
        <dbReference type="ARBA" id="ARBA00000707"/>
    </source>
</evidence>
<feature type="region of interest" description="Disordered" evidence="7">
    <location>
        <begin position="67"/>
        <end position="89"/>
    </location>
</feature>
<evidence type="ECO:0000256" key="7">
    <source>
        <dbReference type="SAM" id="MobiDB-lite"/>
    </source>
</evidence>
<organism evidence="9 10">
    <name type="scientific">Orbilia blumenaviensis</name>
    <dbReference type="NCBI Taxonomy" id="1796055"/>
    <lineage>
        <taxon>Eukaryota</taxon>
        <taxon>Fungi</taxon>
        <taxon>Dikarya</taxon>
        <taxon>Ascomycota</taxon>
        <taxon>Pezizomycotina</taxon>
        <taxon>Orbiliomycetes</taxon>
        <taxon>Orbiliales</taxon>
        <taxon>Orbiliaceae</taxon>
        <taxon>Orbilia</taxon>
    </lineage>
</organism>
<dbReference type="InterPro" id="IPR028889">
    <property type="entry name" value="USP"/>
</dbReference>
<keyword evidence="6" id="KW-0788">Thiol protease</keyword>
<dbReference type="EC" id="3.4.19.12" evidence="2"/>
<dbReference type="GO" id="GO:0004843">
    <property type="term" value="F:cysteine-type deubiquitinase activity"/>
    <property type="evidence" value="ECO:0007669"/>
    <property type="project" value="UniProtKB-EC"/>
</dbReference>
<dbReference type="SUPFAM" id="SSF54001">
    <property type="entry name" value="Cysteine proteinases"/>
    <property type="match status" value="1"/>
</dbReference>
<evidence type="ECO:0000256" key="3">
    <source>
        <dbReference type="ARBA" id="ARBA00022670"/>
    </source>
</evidence>
<name>A0AAV9VNN5_9PEZI</name>
<reference evidence="9 10" key="1">
    <citation type="submission" date="2019-10" db="EMBL/GenBank/DDBJ databases">
        <authorList>
            <person name="Palmer J.M."/>
        </authorList>
    </citation>
    <scope>NUCLEOTIDE SEQUENCE [LARGE SCALE GENOMIC DNA]</scope>
    <source>
        <strain evidence="9 10">TWF730</strain>
    </source>
</reference>
<feature type="compositionally biased region" description="Basic and acidic residues" evidence="7">
    <location>
        <begin position="184"/>
        <end position="198"/>
    </location>
</feature>
<feature type="compositionally biased region" description="Low complexity" evidence="7">
    <location>
        <begin position="131"/>
        <end position="166"/>
    </location>
</feature>
<dbReference type="InterPro" id="IPR038765">
    <property type="entry name" value="Papain-like_cys_pep_sf"/>
</dbReference>
<evidence type="ECO:0000313" key="9">
    <source>
        <dbReference type="EMBL" id="KAK6363332.1"/>
    </source>
</evidence>
<evidence type="ECO:0000259" key="8">
    <source>
        <dbReference type="PROSITE" id="PS50235"/>
    </source>
</evidence>
<dbReference type="GO" id="GO:0016579">
    <property type="term" value="P:protein deubiquitination"/>
    <property type="evidence" value="ECO:0007669"/>
    <property type="project" value="InterPro"/>
</dbReference>
<dbReference type="InterPro" id="IPR050164">
    <property type="entry name" value="Peptidase_C19"/>
</dbReference>
<dbReference type="AlphaFoldDB" id="A0AAV9VNN5"/>
<dbReference type="GO" id="GO:0006508">
    <property type="term" value="P:proteolysis"/>
    <property type="evidence" value="ECO:0007669"/>
    <property type="project" value="UniProtKB-KW"/>
</dbReference>
<feature type="domain" description="USP" evidence="8">
    <location>
        <begin position="211"/>
        <end position="504"/>
    </location>
</feature>
<keyword evidence="3" id="KW-0645">Protease</keyword>
<gene>
    <name evidence="9" type="ORF">TWF730_000768</name>
</gene>
<keyword evidence="4" id="KW-0833">Ubl conjugation pathway</keyword>
<dbReference type="PANTHER" id="PTHR24006">
    <property type="entry name" value="UBIQUITIN CARBOXYL-TERMINAL HYDROLASE"/>
    <property type="match status" value="1"/>
</dbReference>
<dbReference type="Gene3D" id="3.90.70.10">
    <property type="entry name" value="Cysteine proteinases"/>
    <property type="match status" value="1"/>
</dbReference>
<feature type="compositionally biased region" description="Low complexity" evidence="7">
    <location>
        <begin position="67"/>
        <end position="78"/>
    </location>
</feature>
<keyword evidence="10" id="KW-1185">Reference proteome</keyword>
<dbReference type="GO" id="GO:0005634">
    <property type="term" value="C:nucleus"/>
    <property type="evidence" value="ECO:0007669"/>
    <property type="project" value="TreeGrafter"/>
</dbReference>
<evidence type="ECO:0000256" key="5">
    <source>
        <dbReference type="ARBA" id="ARBA00022801"/>
    </source>
</evidence>
<dbReference type="Proteomes" id="UP001373714">
    <property type="component" value="Unassembled WGS sequence"/>
</dbReference>
<proteinExistence type="predicted"/>
<feature type="region of interest" description="Disordered" evidence="7">
    <location>
        <begin position="104"/>
        <end position="198"/>
    </location>
</feature>
<feature type="compositionally biased region" description="Low complexity" evidence="7">
    <location>
        <begin position="104"/>
        <end position="118"/>
    </location>
</feature>
<evidence type="ECO:0000256" key="4">
    <source>
        <dbReference type="ARBA" id="ARBA00022786"/>
    </source>
</evidence>